<feature type="compositionally biased region" description="Pro residues" evidence="1">
    <location>
        <begin position="283"/>
        <end position="306"/>
    </location>
</feature>
<proteinExistence type="predicted"/>
<sequence>MTQDAGAPARPPRPTAVTVASWMQIAAAVVLLALLGLVLWQAIEWNGEIDRAARLVPDADPDEVSGERVGNIVMSCVLGVPALLFAAGLLATARGVRRGSNVARILVFVAGGLQLLAACAQGGLSILFIPFLFALGGPEEDWNSDIPAEFMPEESGFMRELYGDGSDPAGDVLFGAGSLGTLLVVGLTLTAVVLLALPSVHRWFVPRAAEQARRAPLDPTYPPAFLLPPGYMLCPDPRAHGLPPLPMPAAPMPAASQPMPAASQPMPAASQPMPAEPAQPATLPMPPQPMPATPTEPDPATPPPAAPDASQAPQGPQAPDAGPPPGS</sequence>
<keyword evidence="2" id="KW-0472">Membrane</keyword>
<dbReference type="RefSeq" id="WP_088959521.1">
    <property type="nucleotide sequence ID" value="NZ_LT607410.1"/>
</dbReference>
<feature type="compositionally biased region" description="Low complexity" evidence="1">
    <location>
        <begin position="252"/>
        <end position="282"/>
    </location>
</feature>
<feature type="transmembrane region" description="Helical" evidence="2">
    <location>
        <begin position="72"/>
        <end position="93"/>
    </location>
</feature>
<feature type="transmembrane region" description="Helical" evidence="2">
    <location>
        <begin position="105"/>
        <end position="133"/>
    </location>
</feature>
<organism evidence="3 4">
    <name type="scientific">Micromonospora purpureochromogenes</name>
    <dbReference type="NCBI Taxonomy" id="47872"/>
    <lineage>
        <taxon>Bacteria</taxon>
        <taxon>Bacillati</taxon>
        <taxon>Actinomycetota</taxon>
        <taxon>Actinomycetes</taxon>
        <taxon>Micromonosporales</taxon>
        <taxon>Micromonosporaceae</taxon>
        <taxon>Micromonospora</taxon>
    </lineage>
</organism>
<keyword evidence="2" id="KW-0812">Transmembrane</keyword>
<dbReference type="AlphaFoldDB" id="A0A1C4UJP0"/>
<reference evidence="3 4" key="1">
    <citation type="submission" date="2016-06" db="EMBL/GenBank/DDBJ databases">
        <authorList>
            <person name="Kjaerup R.B."/>
            <person name="Dalgaard T.S."/>
            <person name="Juul-Madsen H.R."/>
        </authorList>
    </citation>
    <scope>NUCLEOTIDE SEQUENCE [LARGE SCALE GENOMIC DNA]</scope>
    <source>
        <strain evidence="3 4">DSM 43821</strain>
    </source>
</reference>
<dbReference type="EMBL" id="LT607410">
    <property type="protein sequence ID" value="SCE71888.1"/>
    <property type="molecule type" value="Genomic_DNA"/>
</dbReference>
<feature type="region of interest" description="Disordered" evidence="1">
    <location>
        <begin position="245"/>
        <end position="327"/>
    </location>
</feature>
<evidence type="ECO:0000313" key="4">
    <source>
        <dbReference type="Proteomes" id="UP000198228"/>
    </source>
</evidence>
<accession>A0A1C4UJP0</accession>
<evidence type="ECO:0000256" key="2">
    <source>
        <dbReference type="SAM" id="Phobius"/>
    </source>
</evidence>
<name>A0A1C4UJP0_9ACTN</name>
<protein>
    <submittedName>
        <fullName evidence="3">Uncharacterized protein</fullName>
    </submittedName>
</protein>
<feature type="compositionally biased region" description="Low complexity" evidence="1">
    <location>
        <begin position="307"/>
        <end position="320"/>
    </location>
</feature>
<evidence type="ECO:0000313" key="3">
    <source>
        <dbReference type="EMBL" id="SCE71888.1"/>
    </source>
</evidence>
<keyword evidence="2" id="KW-1133">Transmembrane helix</keyword>
<gene>
    <name evidence="3" type="ORF">GA0074696_0423</name>
</gene>
<evidence type="ECO:0000256" key="1">
    <source>
        <dbReference type="SAM" id="MobiDB-lite"/>
    </source>
</evidence>
<dbReference type="Proteomes" id="UP000198228">
    <property type="component" value="Chromosome I"/>
</dbReference>
<feature type="transmembrane region" description="Helical" evidence="2">
    <location>
        <begin position="21"/>
        <end position="43"/>
    </location>
</feature>
<feature type="transmembrane region" description="Helical" evidence="2">
    <location>
        <begin position="172"/>
        <end position="197"/>
    </location>
</feature>